<dbReference type="Gene3D" id="3.30.9.30">
    <property type="match status" value="1"/>
</dbReference>
<feature type="domain" description="FAD-binding" evidence="4">
    <location>
        <begin position="148"/>
        <end position="318"/>
    </location>
</feature>
<evidence type="ECO:0000256" key="1">
    <source>
        <dbReference type="ARBA" id="ARBA00022630"/>
    </source>
</evidence>
<name>A0A6G1KZ78_9PEZI</name>
<dbReference type="Pfam" id="PF01494">
    <property type="entry name" value="FAD_binding_3"/>
    <property type="match status" value="1"/>
</dbReference>
<dbReference type="OrthoDB" id="655030at2759"/>
<protein>
    <recommendedName>
        <fullName evidence="4">FAD-binding domain-containing protein</fullName>
    </recommendedName>
</protein>
<proteinExistence type="predicted"/>
<dbReference type="Proteomes" id="UP000799436">
    <property type="component" value="Unassembled WGS sequence"/>
</dbReference>
<keyword evidence="2" id="KW-0274">FAD</keyword>
<dbReference type="Gene3D" id="3.50.50.60">
    <property type="entry name" value="FAD/NAD(P)-binding domain"/>
    <property type="match status" value="2"/>
</dbReference>
<dbReference type="Gene3D" id="3.30.9.10">
    <property type="entry name" value="D-Amino Acid Oxidase, subunit A, domain 2"/>
    <property type="match status" value="1"/>
</dbReference>
<dbReference type="InterPro" id="IPR002938">
    <property type="entry name" value="FAD-bd"/>
</dbReference>
<dbReference type="PRINTS" id="PR00420">
    <property type="entry name" value="RNGMNOXGNASE"/>
</dbReference>
<keyword evidence="3" id="KW-0560">Oxidoreductase</keyword>
<evidence type="ECO:0000256" key="2">
    <source>
        <dbReference type="ARBA" id="ARBA00022827"/>
    </source>
</evidence>
<dbReference type="GO" id="GO:0071949">
    <property type="term" value="F:FAD binding"/>
    <property type="evidence" value="ECO:0007669"/>
    <property type="project" value="InterPro"/>
</dbReference>
<reference evidence="5" key="1">
    <citation type="journal article" date="2020" name="Stud. Mycol.">
        <title>101 Dothideomycetes genomes: a test case for predicting lifestyles and emergence of pathogens.</title>
        <authorList>
            <person name="Haridas S."/>
            <person name="Albert R."/>
            <person name="Binder M."/>
            <person name="Bloem J."/>
            <person name="Labutti K."/>
            <person name="Salamov A."/>
            <person name="Andreopoulos B."/>
            <person name="Baker S."/>
            <person name="Barry K."/>
            <person name="Bills G."/>
            <person name="Bluhm B."/>
            <person name="Cannon C."/>
            <person name="Castanera R."/>
            <person name="Culley D."/>
            <person name="Daum C."/>
            <person name="Ezra D."/>
            <person name="Gonzalez J."/>
            <person name="Henrissat B."/>
            <person name="Kuo A."/>
            <person name="Liang C."/>
            <person name="Lipzen A."/>
            <person name="Lutzoni F."/>
            <person name="Magnuson J."/>
            <person name="Mondo S."/>
            <person name="Nolan M."/>
            <person name="Ohm R."/>
            <person name="Pangilinan J."/>
            <person name="Park H.-J."/>
            <person name="Ramirez L."/>
            <person name="Alfaro M."/>
            <person name="Sun H."/>
            <person name="Tritt A."/>
            <person name="Yoshinaga Y."/>
            <person name="Zwiers L.-H."/>
            <person name="Turgeon B."/>
            <person name="Goodwin S."/>
            <person name="Spatafora J."/>
            <person name="Crous P."/>
            <person name="Grigoriev I."/>
        </authorList>
    </citation>
    <scope>NUCLEOTIDE SEQUENCE</scope>
    <source>
        <strain evidence="5">CBS 116005</strain>
    </source>
</reference>
<accession>A0A6G1KZ78</accession>
<sequence length="393" mass="42668">MFDHNIVTLGGPSTRAGVIVRIEALLRILISGCSVAGPALASFLLLSPSPADQTPQITIIERVLNLRTAGQNIDIRGAGVTIAQKLGLGKVIRASTTGEEGVQLVDDQGRIWGQSKQISEDVQRQGGHGIECVFGDYVSSLEQDQESADGLNSNTRKLAFGASSDDAHIKRVGMYGAFFSLPKAPEDTYWRQWYHTTGGRNVMLRPSDQLDCMTAMATVVNEEDSRLPEAAKRAPGEGTDAQKPLLAENFADVHMPDRHWSKGRVILLGDAGYCASPFSGMGTTPGLVGAYNLAGCILRHPNNHDLAFHEYSREMKPTVDKAQKLARGMPHLINPQPAWGLAMMHRLTRLTSSSGIMWLLFTVFGAGPPAHGVPVDDYGFRQSEEWPVGKNKQ</sequence>
<keyword evidence="6" id="KW-1185">Reference proteome</keyword>
<evidence type="ECO:0000259" key="4">
    <source>
        <dbReference type="Pfam" id="PF01494"/>
    </source>
</evidence>
<dbReference type="EMBL" id="ML995888">
    <property type="protein sequence ID" value="KAF2765579.1"/>
    <property type="molecule type" value="Genomic_DNA"/>
</dbReference>
<keyword evidence="1" id="KW-0285">Flavoprotein</keyword>
<dbReference type="PANTHER" id="PTHR46865:SF2">
    <property type="entry name" value="MONOOXYGENASE"/>
    <property type="match status" value="1"/>
</dbReference>
<evidence type="ECO:0000313" key="5">
    <source>
        <dbReference type="EMBL" id="KAF2765579.1"/>
    </source>
</evidence>
<dbReference type="AlphaFoldDB" id="A0A6G1KZ78"/>
<dbReference type="PANTHER" id="PTHR46865">
    <property type="entry name" value="OXIDOREDUCTASE-RELATED"/>
    <property type="match status" value="1"/>
</dbReference>
<evidence type="ECO:0000313" key="6">
    <source>
        <dbReference type="Proteomes" id="UP000799436"/>
    </source>
</evidence>
<dbReference type="InterPro" id="IPR051704">
    <property type="entry name" value="FAD_aromatic-hydroxylase"/>
</dbReference>
<dbReference type="SUPFAM" id="SSF51905">
    <property type="entry name" value="FAD/NAD(P)-binding domain"/>
    <property type="match status" value="1"/>
</dbReference>
<gene>
    <name evidence="5" type="ORF">EJ03DRAFT_345587</name>
</gene>
<evidence type="ECO:0000256" key="3">
    <source>
        <dbReference type="ARBA" id="ARBA00023002"/>
    </source>
</evidence>
<dbReference type="InterPro" id="IPR036188">
    <property type="entry name" value="FAD/NAD-bd_sf"/>
</dbReference>
<dbReference type="GO" id="GO:0016491">
    <property type="term" value="F:oxidoreductase activity"/>
    <property type="evidence" value="ECO:0007669"/>
    <property type="project" value="UniProtKB-KW"/>
</dbReference>
<organism evidence="5 6">
    <name type="scientific">Teratosphaeria nubilosa</name>
    <dbReference type="NCBI Taxonomy" id="161662"/>
    <lineage>
        <taxon>Eukaryota</taxon>
        <taxon>Fungi</taxon>
        <taxon>Dikarya</taxon>
        <taxon>Ascomycota</taxon>
        <taxon>Pezizomycotina</taxon>
        <taxon>Dothideomycetes</taxon>
        <taxon>Dothideomycetidae</taxon>
        <taxon>Mycosphaerellales</taxon>
        <taxon>Teratosphaeriaceae</taxon>
        <taxon>Teratosphaeria</taxon>
    </lineage>
</organism>